<dbReference type="Proteomes" id="UP001182556">
    <property type="component" value="Unassembled WGS sequence"/>
</dbReference>
<dbReference type="EMBL" id="JAODAN010000003">
    <property type="protein sequence ID" value="KAK1925576.1"/>
    <property type="molecule type" value="Genomic_DNA"/>
</dbReference>
<evidence type="ECO:0000256" key="1">
    <source>
        <dbReference type="SAM" id="MobiDB-lite"/>
    </source>
</evidence>
<sequence>MFASILERQAAVLGSRAIRSSQPARPTHVARLISTSTPVKLGESSRSAAEPPLVDDEFGFDELARSAQETDGIVEPESLGLSSTPIPNRSSGSSLDRIFGDSQQEKSESFFQDRLARQPEGWTADGLQDLYQSSSSTATAPPTRKYRGVHRRASRGLGTTPAEAAAFNNVLAGIFADLESKDALRPGSGPTTDPYGAQLSVGRALYRAQKTARAFAIEDGEIDQALGTELDQLKESMSALMTDVEVLEWAKQNIFTQTMSADGEMMYSRAYPHILAHAMQLLRKNFNNPHLALALFQHAQTASLESYLCGCLTSAYNEVIHVRWYSFRDLAGIEQAVREMDSNGLKWDKTTRSLIDTICDEVSLAFSKGSAATEQYGDKAGDVLRSLEQRVQSDMRREEIIQRDKKSAQSINYAPPPTFKWAVLRPKDYQRKSRLNHQRERNGQW</sequence>
<keyword evidence="4" id="KW-1185">Reference proteome</keyword>
<feature type="region of interest" description="Disordered" evidence="1">
    <location>
        <begin position="125"/>
        <end position="150"/>
    </location>
</feature>
<feature type="compositionally biased region" description="Low complexity" evidence="1">
    <location>
        <begin position="133"/>
        <end position="143"/>
    </location>
</feature>
<evidence type="ECO:0000259" key="2">
    <source>
        <dbReference type="Pfam" id="PF19189"/>
    </source>
</evidence>
<evidence type="ECO:0000313" key="4">
    <source>
        <dbReference type="Proteomes" id="UP001182556"/>
    </source>
</evidence>
<gene>
    <name evidence="3" type="ORF">DB88DRAFT_484377</name>
</gene>
<feature type="region of interest" description="Disordered" evidence="1">
    <location>
        <begin position="71"/>
        <end position="97"/>
    </location>
</feature>
<comment type="caution">
    <text evidence="3">The sequence shown here is derived from an EMBL/GenBank/DDBJ whole genome shotgun (WGS) entry which is preliminary data.</text>
</comment>
<dbReference type="InterPro" id="IPR043837">
    <property type="entry name" value="Mtf2-like_C"/>
</dbReference>
<dbReference type="PANTHER" id="PTHR39468">
    <property type="entry name" value="CHROMOSOME 7, WHOLE GENOME SHOTGUN SEQUENCE"/>
    <property type="match status" value="1"/>
</dbReference>
<name>A0AAD9FSQ4_PAPLA</name>
<organism evidence="3 4">
    <name type="scientific">Papiliotrema laurentii</name>
    <name type="common">Cryptococcus laurentii</name>
    <dbReference type="NCBI Taxonomy" id="5418"/>
    <lineage>
        <taxon>Eukaryota</taxon>
        <taxon>Fungi</taxon>
        <taxon>Dikarya</taxon>
        <taxon>Basidiomycota</taxon>
        <taxon>Agaricomycotina</taxon>
        <taxon>Tremellomycetes</taxon>
        <taxon>Tremellales</taxon>
        <taxon>Rhynchogastremaceae</taxon>
        <taxon>Papiliotrema</taxon>
    </lineage>
</organism>
<dbReference type="GO" id="GO:0005739">
    <property type="term" value="C:mitochondrion"/>
    <property type="evidence" value="ECO:0007669"/>
    <property type="project" value="InterPro"/>
</dbReference>
<feature type="domain" description="Mtf2-like C-terminal" evidence="2">
    <location>
        <begin position="229"/>
        <end position="392"/>
    </location>
</feature>
<protein>
    <recommendedName>
        <fullName evidence="2">Mtf2-like C-terminal domain-containing protein</fullName>
    </recommendedName>
</protein>
<feature type="compositionally biased region" description="Polar residues" evidence="1">
    <location>
        <begin position="80"/>
        <end position="94"/>
    </location>
</feature>
<accession>A0AAD9FSQ4</accession>
<dbReference type="Pfam" id="PF19189">
    <property type="entry name" value="Mtf2"/>
    <property type="match status" value="1"/>
</dbReference>
<dbReference type="AlphaFoldDB" id="A0AAD9FSQ4"/>
<reference evidence="3" key="1">
    <citation type="submission" date="2023-02" db="EMBL/GenBank/DDBJ databases">
        <title>Identification and recombinant expression of a fungal hydrolase from Papiliotrema laurentii that hydrolyzes apple cutin and clears colloidal polyester polyurethane.</title>
        <authorList>
            <consortium name="DOE Joint Genome Institute"/>
            <person name="Roman V.A."/>
            <person name="Bojanowski C."/>
            <person name="Crable B.R."/>
            <person name="Wagner D.N."/>
            <person name="Hung C.S."/>
            <person name="Nadeau L.J."/>
            <person name="Schratz L."/>
            <person name="Haridas S."/>
            <person name="Pangilinan J."/>
            <person name="Lipzen A."/>
            <person name="Na H."/>
            <person name="Yan M."/>
            <person name="Ng V."/>
            <person name="Grigoriev I.V."/>
            <person name="Spatafora J.W."/>
            <person name="Barlow D."/>
            <person name="Biffinger J."/>
            <person name="Kelley-Loughnane N."/>
            <person name="Varaljay V.A."/>
            <person name="Crookes-Goodson W.J."/>
        </authorList>
    </citation>
    <scope>NUCLEOTIDE SEQUENCE</scope>
    <source>
        <strain evidence="3">5307AH</strain>
    </source>
</reference>
<proteinExistence type="predicted"/>
<dbReference type="InterPro" id="IPR040009">
    <property type="entry name" value="Mtf2/C5D6.12-like"/>
</dbReference>
<dbReference type="PANTHER" id="PTHR39468:SF1">
    <property type="entry name" value="MTF2-LIKE C-TERMINAL DOMAIN-CONTAINING PROTEIN"/>
    <property type="match status" value="1"/>
</dbReference>
<evidence type="ECO:0000313" key="3">
    <source>
        <dbReference type="EMBL" id="KAK1925576.1"/>
    </source>
</evidence>